<dbReference type="HOGENOM" id="CLU_2477007_0_0_3"/>
<dbReference type="OrthoDB" id="518057at2"/>
<comment type="similarity">
    <text evidence="1">Belongs to the phD/YefM antitoxin family.</text>
</comment>
<dbReference type="EMBL" id="DS989844">
    <property type="protein sequence ID" value="EDX77350.1"/>
    <property type="molecule type" value="Genomic_DNA"/>
</dbReference>
<sequence length="90" mass="10010">MKIVEIGQANATLAEYTSELAEEPVIITSNGQPIAALITLENVDMETISLSTNPQFIELIERSRERRRAEGGISSTEMRRRLGLSNEDSF</sequence>
<evidence type="ECO:0000313" key="3">
    <source>
        <dbReference type="EMBL" id="EDX77350.1"/>
    </source>
</evidence>
<evidence type="ECO:0008006" key="5">
    <source>
        <dbReference type="Google" id="ProtNLM"/>
    </source>
</evidence>
<accession>B4VL57</accession>
<feature type="region of interest" description="Disordered" evidence="2">
    <location>
        <begin position="67"/>
        <end position="90"/>
    </location>
</feature>
<dbReference type="Gene3D" id="3.40.1620.10">
    <property type="entry name" value="YefM-like domain"/>
    <property type="match status" value="1"/>
</dbReference>
<reference evidence="3 4" key="1">
    <citation type="submission" date="2008-07" db="EMBL/GenBank/DDBJ databases">
        <authorList>
            <person name="Tandeau de Marsac N."/>
            <person name="Ferriera S."/>
            <person name="Johnson J."/>
            <person name="Kravitz S."/>
            <person name="Beeson K."/>
            <person name="Sutton G."/>
            <person name="Rogers Y.-H."/>
            <person name="Friedman R."/>
            <person name="Frazier M."/>
            <person name="Venter J.C."/>
        </authorList>
    </citation>
    <scope>NUCLEOTIDE SEQUENCE [LARGE SCALE GENOMIC DNA]</scope>
    <source>
        <strain evidence="3 4">PCC 7420</strain>
    </source>
</reference>
<protein>
    <recommendedName>
        <fullName evidence="5">Antitoxin</fullName>
    </recommendedName>
</protein>
<evidence type="ECO:0000256" key="2">
    <source>
        <dbReference type="SAM" id="MobiDB-lite"/>
    </source>
</evidence>
<evidence type="ECO:0000313" key="4">
    <source>
        <dbReference type="Proteomes" id="UP000003835"/>
    </source>
</evidence>
<dbReference type="eggNOG" id="ENOG502ZW4N">
    <property type="taxonomic scope" value="Bacteria"/>
</dbReference>
<evidence type="ECO:0000256" key="1">
    <source>
        <dbReference type="ARBA" id="ARBA00009981"/>
    </source>
</evidence>
<dbReference type="InterPro" id="IPR036165">
    <property type="entry name" value="YefM-like_sf"/>
</dbReference>
<name>B4VL57_9CYAN</name>
<gene>
    <name evidence="3" type="ORF">MC7420_487</name>
</gene>
<organism evidence="3 4">
    <name type="scientific">Coleofasciculus chthonoplastes PCC 7420</name>
    <dbReference type="NCBI Taxonomy" id="118168"/>
    <lineage>
        <taxon>Bacteria</taxon>
        <taxon>Bacillati</taxon>
        <taxon>Cyanobacteriota</taxon>
        <taxon>Cyanophyceae</taxon>
        <taxon>Coleofasciculales</taxon>
        <taxon>Coleofasciculaceae</taxon>
        <taxon>Coleofasciculus</taxon>
    </lineage>
</organism>
<keyword evidence="4" id="KW-1185">Reference proteome</keyword>
<proteinExistence type="inferred from homology"/>
<dbReference type="STRING" id="118168.MC7420_487"/>
<dbReference type="SUPFAM" id="SSF143120">
    <property type="entry name" value="YefM-like"/>
    <property type="match status" value="1"/>
</dbReference>
<dbReference type="Proteomes" id="UP000003835">
    <property type="component" value="Unassembled WGS sequence"/>
</dbReference>
<dbReference type="AlphaFoldDB" id="B4VL57"/>
<dbReference type="RefSeq" id="WP_006099462.1">
    <property type="nucleotide sequence ID" value="NZ_DS989844.1"/>
</dbReference>